<feature type="transmembrane region" description="Helical" evidence="1">
    <location>
        <begin position="33"/>
        <end position="52"/>
    </location>
</feature>
<organism evidence="2 3">
    <name type="scientific">Candidatus Sungiibacteriota bacterium</name>
    <dbReference type="NCBI Taxonomy" id="2750080"/>
    <lineage>
        <taxon>Bacteria</taxon>
        <taxon>Candidatus Sungiibacteriota</taxon>
    </lineage>
</organism>
<name>A0A9D6QU52_9BACT</name>
<feature type="transmembrane region" description="Helical" evidence="1">
    <location>
        <begin position="73"/>
        <end position="91"/>
    </location>
</feature>
<dbReference type="Proteomes" id="UP000808388">
    <property type="component" value="Unassembled WGS sequence"/>
</dbReference>
<dbReference type="EMBL" id="JACQCQ010000009">
    <property type="protein sequence ID" value="MBI3627608.1"/>
    <property type="molecule type" value="Genomic_DNA"/>
</dbReference>
<keyword evidence="1" id="KW-1133">Transmembrane helix</keyword>
<feature type="transmembrane region" description="Helical" evidence="1">
    <location>
        <begin position="9"/>
        <end position="27"/>
    </location>
</feature>
<accession>A0A9D6QU52</accession>
<gene>
    <name evidence="2" type="ORF">HY220_02590</name>
</gene>
<reference evidence="2" key="1">
    <citation type="submission" date="2020-07" db="EMBL/GenBank/DDBJ databases">
        <title>Huge and variable diversity of episymbiotic CPR bacteria and DPANN archaea in groundwater ecosystems.</title>
        <authorList>
            <person name="He C.Y."/>
            <person name="Keren R."/>
            <person name="Whittaker M."/>
            <person name="Farag I.F."/>
            <person name="Doudna J."/>
            <person name="Cate J.H.D."/>
            <person name="Banfield J.F."/>
        </authorList>
    </citation>
    <scope>NUCLEOTIDE SEQUENCE</scope>
    <source>
        <strain evidence="2">NC_groundwater_972_Pr1_S-0.2um_49_27</strain>
    </source>
</reference>
<evidence type="ECO:0000313" key="2">
    <source>
        <dbReference type="EMBL" id="MBI3627608.1"/>
    </source>
</evidence>
<evidence type="ECO:0008006" key="4">
    <source>
        <dbReference type="Google" id="ProtNLM"/>
    </source>
</evidence>
<evidence type="ECO:0000313" key="3">
    <source>
        <dbReference type="Proteomes" id="UP000808388"/>
    </source>
</evidence>
<dbReference type="AlphaFoldDB" id="A0A9D6QU52"/>
<feature type="transmembrane region" description="Helical" evidence="1">
    <location>
        <begin position="97"/>
        <end position="116"/>
    </location>
</feature>
<proteinExistence type="predicted"/>
<evidence type="ECO:0000256" key="1">
    <source>
        <dbReference type="SAM" id="Phobius"/>
    </source>
</evidence>
<keyword evidence="1" id="KW-0472">Membrane</keyword>
<protein>
    <recommendedName>
        <fullName evidence="4">DUF2178 domain-containing protein</fullName>
    </recommendedName>
</protein>
<sequence>MTKNDLKQATVAGVLITVLILIANPYHFWMPNMAHMALLAGMVVTFGLFATFMLREQSRDERDSLHRMFAGRAAFLAGAALLIIAIIYQSYQDVLDIWLVVVLVTMVLAKIGTRFYSDRNW</sequence>
<comment type="caution">
    <text evidence="2">The sequence shown here is derived from an EMBL/GenBank/DDBJ whole genome shotgun (WGS) entry which is preliminary data.</text>
</comment>
<keyword evidence="1" id="KW-0812">Transmembrane</keyword>